<evidence type="ECO:0000313" key="1">
    <source>
        <dbReference type="EMBL" id="AYJ80424.1"/>
    </source>
</evidence>
<dbReference type="EMBL" id="CP032823">
    <property type="protein sequence ID" value="AYJ80424.1"/>
    <property type="molecule type" value="Genomic_DNA"/>
</dbReference>
<accession>A0AAD0X951</accession>
<proteinExistence type="predicted"/>
<gene>
    <name evidence="1" type="ORF">ACRYA_1300</name>
</gene>
<sequence length="209" mass="24740">MNKRIIVNLFLVVLFFSACYKKIDNTSINDKYRILDEVSVVGISKNIEIIYNHRNVTNDKCSIISKLWLNQLTDTVKFSQILKNKNIEVVNLGKSVKRLIVIKPMVYKNTFSSFCKPNEIYTEVFLYDVENVSKNWSSKTYEDIINEIDLLKDDNIIYTNRYFSDENFNSFPVTDYNYFSYKFNQTTKEDVTKFFNIVIEDLERVVNFP</sequence>
<dbReference type="RefSeq" id="WP_105918157.1">
    <property type="nucleotide sequence ID" value="NZ_CP021072.1"/>
</dbReference>
<evidence type="ECO:0000313" key="2">
    <source>
        <dbReference type="Proteomes" id="UP000273809"/>
    </source>
</evidence>
<dbReference type="Proteomes" id="UP000273809">
    <property type="component" value="Chromosome"/>
</dbReference>
<evidence type="ECO:0008006" key="3">
    <source>
        <dbReference type="Google" id="ProtNLM"/>
    </source>
</evidence>
<reference evidence="1 2" key="1">
    <citation type="submission" date="2018-10" db="EMBL/GenBank/DDBJ databases">
        <title>Complete genome sequences of Arcobacter cryaerophilus strains ATCC 43158 and ATCC 49615.</title>
        <authorList>
            <person name="Miller W.G."/>
            <person name="Yee E."/>
            <person name="Bono J.L."/>
        </authorList>
    </citation>
    <scope>NUCLEOTIDE SEQUENCE [LARGE SCALE GENOMIC DNA]</scope>
    <source>
        <strain evidence="1 2">ATCC 43158</strain>
    </source>
</reference>
<name>A0AAD0X951_9BACT</name>
<organism evidence="1 2">
    <name type="scientific">Aliarcobacter cryaerophilus ATCC 43158</name>
    <dbReference type="NCBI Taxonomy" id="1032070"/>
    <lineage>
        <taxon>Bacteria</taxon>
        <taxon>Pseudomonadati</taxon>
        <taxon>Campylobacterota</taxon>
        <taxon>Epsilonproteobacteria</taxon>
        <taxon>Campylobacterales</taxon>
        <taxon>Arcobacteraceae</taxon>
        <taxon>Aliarcobacter</taxon>
    </lineage>
</organism>
<protein>
    <recommendedName>
        <fullName evidence="3">Lipoprotein</fullName>
    </recommendedName>
</protein>
<dbReference type="PROSITE" id="PS51257">
    <property type="entry name" value="PROKAR_LIPOPROTEIN"/>
    <property type="match status" value="1"/>
</dbReference>
<dbReference type="GeneID" id="56461517"/>
<dbReference type="AlphaFoldDB" id="A0AAD0X951"/>
<dbReference type="KEGG" id="acre:ACRYA_1300"/>